<evidence type="ECO:0000313" key="2">
    <source>
        <dbReference type="Proteomes" id="UP001259832"/>
    </source>
</evidence>
<proteinExistence type="predicted"/>
<sequence length="108" mass="12337">MIDNADFGSAREFCRYFFDGYLDVVIRDKSYFGILVCTITEIICKTLKGSTKLKSTVRVLRRGLVRTVSTLRDNSSEINGAHDDVEFFRSKVAEEDDLVEYAERVLVV</sequence>
<dbReference type="Proteomes" id="UP001259832">
    <property type="component" value="Unassembled WGS sequence"/>
</dbReference>
<reference evidence="1" key="1">
    <citation type="submission" date="2023-08" db="EMBL/GenBank/DDBJ databases">
        <title>Reference Genome Resource for the Citrus Pathogen Phytophthora citrophthora.</title>
        <authorList>
            <person name="Moller H."/>
            <person name="Coetzee B."/>
            <person name="Rose L.J."/>
            <person name="Van Niekerk J.M."/>
        </authorList>
    </citation>
    <scope>NUCLEOTIDE SEQUENCE</scope>
    <source>
        <strain evidence="1">STE-U-9442</strain>
    </source>
</reference>
<comment type="caution">
    <text evidence="1">The sequence shown here is derived from an EMBL/GenBank/DDBJ whole genome shotgun (WGS) entry which is preliminary data.</text>
</comment>
<keyword evidence="2" id="KW-1185">Reference proteome</keyword>
<organism evidence="1 2">
    <name type="scientific">Phytophthora citrophthora</name>
    <dbReference type="NCBI Taxonomy" id="4793"/>
    <lineage>
        <taxon>Eukaryota</taxon>
        <taxon>Sar</taxon>
        <taxon>Stramenopiles</taxon>
        <taxon>Oomycota</taxon>
        <taxon>Peronosporomycetes</taxon>
        <taxon>Peronosporales</taxon>
        <taxon>Peronosporaceae</taxon>
        <taxon>Phytophthora</taxon>
    </lineage>
</organism>
<accession>A0AAD9GLI1</accession>
<dbReference type="AlphaFoldDB" id="A0AAD9GLI1"/>
<name>A0AAD9GLI1_9STRA</name>
<dbReference type="EMBL" id="JASMQC010000014">
    <property type="protein sequence ID" value="KAK1940662.1"/>
    <property type="molecule type" value="Genomic_DNA"/>
</dbReference>
<evidence type="ECO:0000313" key="1">
    <source>
        <dbReference type="EMBL" id="KAK1940662.1"/>
    </source>
</evidence>
<protein>
    <submittedName>
        <fullName evidence="1">Uncharacterized protein</fullName>
    </submittedName>
</protein>
<gene>
    <name evidence="1" type="ORF">P3T76_008113</name>
</gene>